<comment type="caution">
    <text evidence="2">The sequence shown here is derived from an EMBL/GenBank/DDBJ whole genome shotgun (WGS) entry which is preliminary data.</text>
</comment>
<dbReference type="AlphaFoldDB" id="A0A5C6DNS0"/>
<proteinExistence type="predicted"/>
<dbReference type="Gene3D" id="3.90.950.20">
    <property type="entry name" value="CinA-like"/>
    <property type="match status" value="1"/>
</dbReference>
<dbReference type="InterPro" id="IPR036653">
    <property type="entry name" value="CinA-like_C"/>
</dbReference>
<dbReference type="OrthoDB" id="281405at2"/>
<dbReference type="RefSeq" id="WP_146601224.1">
    <property type="nucleotide sequence ID" value="NZ_SJPY01000006.1"/>
</dbReference>
<feature type="domain" description="CinA C-terminal" evidence="1">
    <location>
        <begin position="11"/>
        <end position="158"/>
    </location>
</feature>
<reference evidence="2 3" key="1">
    <citation type="submission" date="2019-02" db="EMBL/GenBank/DDBJ databases">
        <title>Deep-cultivation of Planctomycetes and their phenomic and genomic characterization uncovers novel biology.</title>
        <authorList>
            <person name="Wiegand S."/>
            <person name="Jogler M."/>
            <person name="Boedeker C."/>
            <person name="Pinto D."/>
            <person name="Vollmers J."/>
            <person name="Rivas-Marin E."/>
            <person name="Kohn T."/>
            <person name="Peeters S.H."/>
            <person name="Heuer A."/>
            <person name="Rast P."/>
            <person name="Oberbeckmann S."/>
            <person name="Bunk B."/>
            <person name="Jeske O."/>
            <person name="Meyerdierks A."/>
            <person name="Storesund J.E."/>
            <person name="Kallscheuer N."/>
            <person name="Luecker S."/>
            <person name="Lage O.M."/>
            <person name="Pohl T."/>
            <person name="Merkel B.J."/>
            <person name="Hornburger P."/>
            <person name="Mueller R.-W."/>
            <person name="Bruemmer F."/>
            <person name="Labrenz M."/>
            <person name="Spormann A.M."/>
            <person name="Op Den Camp H."/>
            <person name="Overmann J."/>
            <person name="Amann R."/>
            <person name="Jetten M.S.M."/>
            <person name="Mascher T."/>
            <person name="Medema M.H."/>
            <person name="Devos D.P."/>
            <person name="Kaster A.-K."/>
            <person name="Ovreas L."/>
            <person name="Rohde M."/>
            <person name="Galperin M.Y."/>
            <person name="Jogler C."/>
        </authorList>
    </citation>
    <scope>NUCLEOTIDE SEQUENCE [LARGE SCALE GENOMIC DNA]</scope>
    <source>
        <strain evidence="2 3">Q31b</strain>
    </source>
</reference>
<sequence>MEIEQRNLQPATQLAELLEATKTTIVFAESCTAGLVSATLAAVPGISKWLCGSAVVYREATKVGWLGVDEEQLKRHSAVSAEVTTELAVGVLNRTPEAKLAVAVTGHLGPNAPSIQDGVIFIAVRRRDDSVQDVVSTRFQLSSVDRVDRQHEAADRVIAAAIAAMVVV</sequence>
<dbReference type="EMBL" id="SJPY01000006">
    <property type="protein sequence ID" value="TWU38933.1"/>
    <property type="molecule type" value="Genomic_DNA"/>
</dbReference>
<dbReference type="NCBIfam" id="TIGR00199">
    <property type="entry name" value="PncC_domain"/>
    <property type="match status" value="1"/>
</dbReference>
<dbReference type="EC" id="3.5.1.42" evidence="2"/>
<organism evidence="2 3">
    <name type="scientific">Novipirellula aureliae</name>
    <dbReference type="NCBI Taxonomy" id="2527966"/>
    <lineage>
        <taxon>Bacteria</taxon>
        <taxon>Pseudomonadati</taxon>
        <taxon>Planctomycetota</taxon>
        <taxon>Planctomycetia</taxon>
        <taxon>Pirellulales</taxon>
        <taxon>Pirellulaceae</taxon>
        <taxon>Novipirellula</taxon>
    </lineage>
</organism>
<dbReference type="SUPFAM" id="SSF142433">
    <property type="entry name" value="CinA-like"/>
    <property type="match status" value="1"/>
</dbReference>
<gene>
    <name evidence="2" type="primary">pncC</name>
    <name evidence="2" type="ORF">Q31b_40110</name>
</gene>
<dbReference type="Proteomes" id="UP000315471">
    <property type="component" value="Unassembled WGS sequence"/>
</dbReference>
<keyword evidence="2" id="KW-0378">Hydrolase</keyword>
<dbReference type="GO" id="GO:0019159">
    <property type="term" value="F:nicotinamide-nucleotide amidase activity"/>
    <property type="evidence" value="ECO:0007669"/>
    <property type="project" value="UniProtKB-EC"/>
</dbReference>
<protein>
    <submittedName>
        <fullName evidence="2">Nicotinamide-nucleotide amidohydrolase PncC</fullName>
        <ecNumber evidence="2">3.5.1.42</ecNumber>
    </submittedName>
</protein>
<evidence type="ECO:0000313" key="2">
    <source>
        <dbReference type="EMBL" id="TWU38933.1"/>
    </source>
</evidence>
<evidence type="ECO:0000313" key="3">
    <source>
        <dbReference type="Proteomes" id="UP000315471"/>
    </source>
</evidence>
<dbReference type="Pfam" id="PF02464">
    <property type="entry name" value="CinA"/>
    <property type="match status" value="1"/>
</dbReference>
<keyword evidence="3" id="KW-1185">Reference proteome</keyword>
<evidence type="ECO:0000259" key="1">
    <source>
        <dbReference type="Pfam" id="PF02464"/>
    </source>
</evidence>
<name>A0A5C6DNS0_9BACT</name>
<accession>A0A5C6DNS0</accession>
<dbReference type="InterPro" id="IPR008136">
    <property type="entry name" value="CinA_C"/>
</dbReference>